<keyword evidence="3" id="KW-1185">Reference proteome</keyword>
<organism evidence="2 3">
    <name type="scientific">Simiduia curdlanivorans</name>
    <dbReference type="NCBI Taxonomy" id="1492769"/>
    <lineage>
        <taxon>Bacteria</taxon>
        <taxon>Pseudomonadati</taxon>
        <taxon>Pseudomonadota</taxon>
        <taxon>Gammaproteobacteria</taxon>
        <taxon>Cellvibrionales</taxon>
        <taxon>Cellvibrionaceae</taxon>
        <taxon>Simiduia</taxon>
    </lineage>
</organism>
<evidence type="ECO:0008006" key="4">
    <source>
        <dbReference type="Google" id="ProtNLM"/>
    </source>
</evidence>
<dbReference type="EMBL" id="JBHSCX010000005">
    <property type="protein sequence ID" value="MFC4362015.1"/>
    <property type="molecule type" value="Genomic_DNA"/>
</dbReference>
<proteinExistence type="predicted"/>
<dbReference type="RefSeq" id="WP_290259208.1">
    <property type="nucleotide sequence ID" value="NZ_JAUFQG010000004.1"/>
</dbReference>
<feature type="transmembrane region" description="Helical" evidence="1">
    <location>
        <begin position="202"/>
        <end position="222"/>
    </location>
</feature>
<evidence type="ECO:0000256" key="1">
    <source>
        <dbReference type="SAM" id="Phobius"/>
    </source>
</evidence>
<keyword evidence="1" id="KW-0472">Membrane</keyword>
<gene>
    <name evidence="2" type="ORF">ACFOX3_06875</name>
</gene>
<name>A0ABV8V279_9GAMM</name>
<comment type="caution">
    <text evidence="2">The sequence shown here is derived from an EMBL/GenBank/DDBJ whole genome shotgun (WGS) entry which is preliminary data.</text>
</comment>
<accession>A0ABV8V279</accession>
<evidence type="ECO:0000313" key="3">
    <source>
        <dbReference type="Proteomes" id="UP001595840"/>
    </source>
</evidence>
<sequence>MKLKRAAWQLHKYLSYFIFAQIFVWVLGGVVFATVPFTELVKGGDYVRQPAAVPMPAHWSHLVAGVEGVQSATAVASAQGPLIKLELARGQRWLNHQGVEVGKVDALAVAAFAGELYLGSGELREVRWLDTSEPRLLGLVDELYGQTGVWQAVFDDARLYLNDRGEYLKVRTNYWVWYDALWRLHIMDYGDGDNFNNILLRLFAWLAFCFVLTGLVLSFYAFRRTLNRRVRTHT</sequence>
<evidence type="ECO:0000313" key="2">
    <source>
        <dbReference type="EMBL" id="MFC4362015.1"/>
    </source>
</evidence>
<reference evidence="3" key="1">
    <citation type="journal article" date="2019" name="Int. J. Syst. Evol. Microbiol.">
        <title>The Global Catalogue of Microorganisms (GCM) 10K type strain sequencing project: providing services to taxonomists for standard genome sequencing and annotation.</title>
        <authorList>
            <consortium name="The Broad Institute Genomics Platform"/>
            <consortium name="The Broad Institute Genome Sequencing Center for Infectious Disease"/>
            <person name="Wu L."/>
            <person name="Ma J."/>
        </authorList>
    </citation>
    <scope>NUCLEOTIDE SEQUENCE [LARGE SCALE GENOMIC DNA]</scope>
    <source>
        <strain evidence="3">CECT 8570</strain>
    </source>
</reference>
<keyword evidence="1" id="KW-0812">Transmembrane</keyword>
<protein>
    <recommendedName>
        <fullName evidence="4">PepSY domain-containing protein</fullName>
    </recommendedName>
</protein>
<feature type="transmembrane region" description="Helical" evidence="1">
    <location>
        <begin position="12"/>
        <end position="35"/>
    </location>
</feature>
<keyword evidence="1" id="KW-1133">Transmembrane helix</keyword>
<dbReference type="Proteomes" id="UP001595840">
    <property type="component" value="Unassembled WGS sequence"/>
</dbReference>